<feature type="compositionally biased region" description="Low complexity" evidence="1">
    <location>
        <begin position="409"/>
        <end position="421"/>
    </location>
</feature>
<evidence type="ECO:0000313" key="3">
    <source>
        <dbReference type="EMBL" id="MDY8109853.1"/>
    </source>
</evidence>
<organism evidence="3 4">
    <name type="scientific">Fulvimarina uroteuthidis</name>
    <dbReference type="NCBI Taxonomy" id="3098149"/>
    <lineage>
        <taxon>Bacteria</taxon>
        <taxon>Pseudomonadati</taxon>
        <taxon>Pseudomonadota</taxon>
        <taxon>Alphaproteobacteria</taxon>
        <taxon>Hyphomicrobiales</taxon>
        <taxon>Aurantimonadaceae</taxon>
        <taxon>Fulvimarina</taxon>
    </lineage>
</organism>
<reference evidence="3 4" key="1">
    <citation type="submission" date="2023-12" db="EMBL/GenBank/DDBJ databases">
        <title>Description of Novel Strain Fulvimarina sp. 2208YS6-2-32 isolated from Uroteuthis (Photololigo) edulis.</title>
        <authorList>
            <person name="Park J.-S."/>
        </authorList>
    </citation>
    <scope>NUCLEOTIDE SEQUENCE [LARGE SCALE GENOMIC DNA]</scope>
    <source>
        <strain evidence="3 4">2208YS6-2-32</strain>
    </source>
</reference>
<keyword evidence="2" id="KW-0732">Signal</keyword>
<sequence length="421" mass="44343">MRSFSAGLSTAALATFLTGGTALAADADAFATRLKDAMAAQSIAMTYESARSEGDDVVLVGVKFGTGADISDAGDLTFENVQGSTEQGWTAERLPVEDVTGTDTSQDGGEPVTYAFRDMSVENIRIAGTAPSEPLPQFLQASPLFFESASIGSIAFESGENEVFTIENAVTTNEIGDDGTYAGDFKVESFDIDVPETSVDGSAETIRALGYESLTGSMDGRIEWALEEGTLALTPLSFDVDEVGSFDMSFALGGYTLSLVQSLQQMSEQMEQNPENSQGAGMAMMGILGQMNIRNIALQFEDDSLTRRLVDYYAEQMNQSPENVVDLAVQIVQGSINQIGDEAFRTQLTDAVRTFLEDPALIRIASEPAQPIAVMQIVGAAMGAPQSIPSVLQLEVEANGEGSGGSGGTTTPDEPGAPTGQ</sequence>
<dbReference type="RefSeq" id="WP_322187340.1">
    <property type="nucleotide sequence ID" value="NZ_JAXLPB010000003.1"/>
</dbReference>
<feature type="signal peptide" evidence="2">
    <location>
        <begin position="1"/>
        <end position="24"/>
    </location>
</feature>
<feature type="chain" id="PRO_5046984091" description="DUF945 domain-containing protein" evidence="2">
    <location>
        <begin position="25"/>
        <end position="421"/>
    </location>
</feature>
<comment type="caution">
    <text evidence="3">The sequence shown here is derived from an EMBL/GenBank/DDBJ whole genome shotgun (WGS) entry which is preliminary data.</text>
</comment>
<name>A0ABU5I551_9HYPH</name>
<accession>A0ABU5I551</accession>
<feature type="region of interest" description="Disordered" evidence="1">
    <location>
        <begin position="397"/>
        <end position="421"/>
    </location>
</feature>
<gene>
    <name evidence="3" type="ORF">U0C82_11955</name>
</gene>
<evidence type="ECO:0000256" key="2">
    <source>
        <dbReference type="SAM" id="SignalP"/>
    </source>
</evidence>
<dbReference type="Proteomes" id="UP001294412">
    <property type="component" value="Unassembled WGS sequence"/>
</dbReference>
<protein>
    <recommendedName>
        <fullName evidence="5">DUF945 domain-containing protein</fullName>
    </recommendedName>
</protein>
<proteinExistence type="predicted"/>
<evidence type="ECO:0000313" key="4">
    <source>
        <dbReference type="Proteomes" id="UP001294412"/>
    </source>
</evidence>
<dbReference type="EMBL" id="JAXLPB010000003">
    <property type="protein sequence ID" value="MDY8109853.1"/>
    <property type="molecule type" value="Genomic_DNA"/>
</dbReference>
<keyword evidence="4" id="KW-1185">Reference proteome</keyword>
<evidence type="ECO:0008006" key="5">
    <source>
        <dbReference type="Google" id="ProtNLM"/>
    </source>
</evidence>
<evidence type="ECO:0000256" key="1">
    <source>
        <dbReference type="SAM" id="MobiDB-lite"/>
    </source>
</evidence>